<name>A0A1G2B9G8_9BACT</name>
<organism evidence="1 2">
    <name type="scientific">Candidatus Kerfeldbacteria bacterium RIFCSPHIGHO2_12_FULL_48_17</name>
    <dbReference type="NCBI Taxonomy" id="1798542"/>
    <lineage>
        <taxon>Bacteria</taxon>
        <taxon>Candidatus Kerfeldiibacteriota</taxon>
    </lineage>
</organism>
<comment type="caution">
    <text evidence="1">The sequence shown here is derived from an EMBL/GenBank/DDBJ whole genome shotgun (WGS) entry which is preliminary data.</text>
</comment>
<dbReference type="AlphaFoldDB" id="A0A1G2B9G8"/>
<reference evidence="1 2" key="1">
    <citation type="journal article" date="2016" name="Nat. Commun.">
        <title>Thousands of microbial genomes shed light on interconnected biogeochemical processes in an aquifer system.</title>
        <authorList>
            <person name="Anantharaman K."/>
            <person name="Brown C.T."/>
            <person name="Hug L.A."/>
            <person name="Sharon I."/>
            <person name="Castelle C.J."/>
            <person name="Probst A.J."/>
            <person name="Thomas B.C."/>
            <person name="Singh A."/>
            <person name="Wilkins M.J."/>
            <person name="Karaoz U."/>
            <person name="Brodie E.L."/>
            <person name="Williams K.H."/>
            <person name="Hubbard S.S."/>
            <person name="Banfield J.F."/>
        </authorList>
    </citation>
    <scope>NUCLEOTIDE SEQUENCE [LARGE SCALE GENOMIC DNA]</scope>
</reference>
<evidence type="ECO:0000313" key="1">
    <source>
        <dbReference type="EMBL" id="OGY85346.1"/>
    </source>
</evidence>
<proteinExistence type="predicted"/>
<accession>A0A1G2B9G8</accession>
<dbReference type="SUPFAM" id="SSF52540">
    <property type="entry name" value="P-loop containing nucleoside triphosphate hydrolases"/>
    <property type="match status" value="1"/>
</dbReference>
<dbReference type="Gene3D" id="3.40.50.300">
    <property type="entry name" value="P-loop containing nucleotide triphosphate hydrolases"/>
    <property type="match status" value="1"/>
</dbReference>
<evidence type="ECO:0000313" key="2">
    <source>
        <dbReference type="Proteomes" id="UP000176952"/>
    </source>
</evidence>
<dbReference type="STRING" id="1798542.A3F54_02955"/>
<dbReference type="InterPro" id="IPR027417">
    <property type="entry name" value="P-loop_NTPase"/>
</dbReference>
<dbReference type="Proteomes" id="UP000176952">
    <property type="component" value="Unassembled WGS sequence"/>
</dbReference>
<protein>
    <submittedName>
        <fullName evidence="1">Uncharacterized protein</fullName>
    </submittedName>
</protein>
<dbReference type="EMBL" id="MHKD01000002">
    <property type="protein sequence ID" value="OGY85346.1"/>
    <property type="molecule type" value="Genomic_DNA"/>
</dbReference>
<gene>
    <name evidence="1" type="ORF">A3F54_02955</name>
</gene>
<sequence>MPGKSIAIVGASGVGKSYLALKLHELVGGKTYVLPGKAFPGKAFLEPEWHELPEYVQHAFSTQTNLLEAHRWFRNQAVAQMMEAENIKKSGSLAILDTFLQTNIFFAQVFLKGEEKKTMLRILRKDLKRLAWPDAIIYLKAEKNFAEEKRRQRGDRHEVSEANKKGNARVAKKIGAFFSTRTDVVTIDRTDLDFDDSKTLMNIAKKINLFS</sequence>